<evidence type="ECO:0000313" key="1">
    <source>
        <dbReference type="EMBL" id="GAH40103.1"/>
    </source>
</evidence>
<feature type="non-terminal residue" evidence="1">
    <location>
        <position position="190"/>
    </location>
</feature>
<organism evidence="1">
    <name type="scientific">marine sediment metagenome</name>
    <dbReference type="NCBI Taxonomy" id="412755"/>
    <lineage>
        <taxon>unclassified sequences</taxon>
        <taxon>metagenomes</taxon>
        <taxon>ecological metagenomes</taxon>
    </lineage>
</organism>
<comment type="caution">
    <text evidence="1">The sequence shown here is derived from an EMBL/GenBank/DDBJ whole genome shotgun (WGS) entry which is preliminary data.</text>
</comment>
<dbReference type="Pfam" id="PF11171">
    <property type="entry name" value="DUF2958"/>
    <property type="match status" value="1"/>
</dbReference>
<dbReference type="AlphaFoldDB" id="X1H495"/>
<gene>
    <name evidence="1" type="ORF">S03H2_24612</name>
</gene>
<dbReference type="EMBL" id="BARU01013721">
    <property type="protein sequence ID" value="GAH40103.1"/>
    <property type="molecule type" value="Genomic_DNA"/>
</dbReference>
<name>X1H495_9ZZZZ</name>
<sequence length="190" mass="21059">QTGKVGDITAGLPPADYISGSVYVEWYSQLNGRVVLELEQDQLQLLSRPIPACESDPISREEQNRSMAEFLGSLAQELNIPEENAICVGGKTVVKANKRAVNNKIRGMKLLTEEIRKKLPPLYSQDGKGGEAVAWVKYFTPSSSWTWYGVEFDGKDTFFGLVDGHCKELGYFNLSELESVNGPMGLPIER</sequence>
<dbReference type="InterPro" id="IPR021341">
    <property type="entry name" value="DUF2958"/>
</dbReference>
<proteinExistence type="predicted"/>
<feature type="non-terminal residue" evidence="1">
    <location>
        <position position="1"/>
    </location>
</feature>
<evidence type="ECO:0008006" key="2">
    <source>
        <dbReference type="Google" id="ProtNLM"/>
    </source>
</evidence>
<protein>
    <recommendedName>
        <fullName evidence="2">DUF2958 domain-containing protein</fullName>
    </recommendedName>
</protein>
<accession>X1H495</accession>
<reference evidence="1" key="1">
    <citation type="journal article" date="2014" name="Front. Microbiol.">
        <title>High frequency of phylogenetically diverse reductive dehalogenase-homologous genes in deep subseafloor sedimentary metagenomes.</title>
        <authorList>
            <person name="Kawai M."/>
            <person name="Futagami T."/>
            <person name="Toyoda A."/>
            <person name="Takaki Y."/>
            <person name="Nishi S."/>
            <person name="Hori S."/>
            <person name="Arai W."/>
            <person name="Tsubouchi T."/>
            <person name="Morono Y."/>
            <person name="Uchiyama I."/>
            <person name="Ito T."/>
            <person name="Fujiyama A."/>
            <person name="Inagaki F."/>
            <person name="Takami H."/>
        </authorList>
    </citation>
    <scope>NUCLEOTIDE SEQUENCE</scope>
    <source>
        <strain evidence="1">Expedition CK06-06</strain>
    </source>
</reference>